<evidence type="ECO:0000259" key="1">
    <source>
        <dbReference type="Pfam" id="PF18096"/>
    </source>
</evidence>
<dbReference type="InterPro" id="IPR029063">
    <property type="entry name" value="SAM-dependent_MTases_sf"/>
</dbReference>
<name>A0A101JU37_CHLLI</name>
<dbReference type="AlphaFoldDB" id="A0A101JU37"/>
<dbReference type="RefSeq" id="WP_059138134.1">
    <property type="nucleotide sequence ID" value="NZ_LMBR01000002.1"/>
</dbReference>
<proteinExistence type="predicted"/>
<dbReference type="Pfam" id="PF18096">
    <property type="entry name" value="Thump_like"/>
    <property type="match status" value="1"/>
</dbReference>
<comment type="caution">
    <text evidence="2">The sequence shown here is derived from an EMBL/GenBank/DDBJ whole genome shotgun (WGS) entry which is preliminary data.</text>
</comment>
<feature type="domain" description="THUMP-like" evidence="1">
    <location>
        <begin position="326"/>
        <end position="395"/>
    </location>
</feature>
<dbReference type="SUPFAM" id="SSF53335">
    <property type="entry name" value="S-adenosyl-L-methionine-dependent methyltransferases"/>
    <property type="match status" value="1"/>
</dbReference>
<dbReference type="EMBL" id="LMBR01000002">
    <property type="protein sequence ID" value="KUL33133.1"/>
    <property type="molecule type" value="Genomic_DNA"/>
</dbReference>
<evidence type="ECO:0000313" key="2">
    <source>
        <dbReference type="EMBL" id="KUL33133.1"/>
    </source>
</evidence>
<sequence length="419" mass="46056">MTPDELHSLLLPKNLTLLEEHGSDDPSSIALRFQGCADIPARAIAEQLACRRKALKKLPELSLKGLLYTALALEQSSGEAAATYKASLMGGERLIDLTGGLGIDAVFFSRVFRSVVYCERDPLLAELATYNFRRLGVSNVEICQGDSLAMLHSFPDDHFDWIYVDPSRREGGRRSVGLSAASPDVAASHDFLLRKAEKVMVKASPALELSGIERQLSSISAIQVVSVGGECREILLLLERTPARQGPIARNAVLLDTNVYERREIAGTGGESRSPAVPVQAFFYEPGPAIIKAGLTARLSEEYGFDYVSNTVDYLTSNRFVEGFPGRTFRVVACERYKPKTFKSFLQRHGISGAAIQRRDFSLSPEEIRRKFRLRESHCDYLFFTKDSAGESICVYAVKPSPAGGEAPSVQVRNAVPEC</sequence>
<dbReference type="Gene3D" id="1.10.10.1110">
    <property type="entry name" value="Methyltransferase PG1098, N-terminal domain"/>
    <property type="match status" value="1"/>
</dbReference>
<dbReference type="Gene3D" id="3.40.50.150">
    <property type="entry name" value="Vaccinia Virus protein VP39"/>
    <property type="match status" value="1"/>
</dbReference>
<accession>A0A101JU37</accession>
<reference evidence="2 3" key="1">
    <citation type="submission" date="2015-10" db="EMBL/GenBank/DDBJ databases">
        <title>Draft Genome Sequence of Chlorobium limicola strain Frasassi Growing under Artificial Lighting in the Frasassi Cave System.</title>
        <authorList>
            <person name="Mansor M."/>
            <person name="Macalady J."/>
        </authorList>
    </citation>
    <scope>NUCLEOTIDE SEQUENCE [LARGE SCALE GENOMIC DNA]</scope>
    <source>
        <strain evidence="2 3">Frasassi</strain>
    </source>
</reference>
<gene>
    <name evidence="2" type="ORF">ASB62_00480</name>
</gene>
<protein>
    <recommendedName>
        <fullName evidence="1">THUMP-like domain-containing protein</fullName>
    </recommendedName>
</protein>
<organism evidence="2 3">
    <name type="scientific">Chlorobium limicola</name>
    <dbReference type="NCBI Taxonomy" id="1092"/>
    <lineage>
        <taxon>Bacteria</taxon>
        <taxon>Pseudomonadati</taxon>
        <taxon>Chlorobiota</taxon>
        <taxon>Chlorobiia</taxon>
        <taxon>Chlorobiales</taxon>
        <taxon>Chlorobiaceae</taxon>
        <taxon>Chlorobium/Pelodictyon group</taxon>
        <taxon>Chlorobium</taxon>
    </lineage>
</organism>
<keyword evidence="3" id="KW-1185">Reference proteome</keyword>
<dbReference type="OrthoDB" id="1000417at2"/>
<dbReference type="InterPro" id="IPR041497">
    <property type="entry name" value="Thump-like"/>
</dbReference>
<dbReference type="CDD" id="cd02440">
    <property type="entry name" value="AdoMet_MTases"/>
    <property type="match status" value="1"/>
</dbReference>
<evidence type="ECO:0000313" key="3">
    <source>
        <dbReference type="Proteomes" id="UP000053937"/>
    </source>
</evidence>
<dbReference type="Proteomes" id="UP000053937">
    <property type="component" value="Unassembled WGS sequence"/>
</dbReference>